<dbReference type="AlphaFoldDB" id="A0ABD3GUH8"/>
<comment type="caution">
    <text evidence="1">The sequence shown here is derived from an EMBL/GenBank/DDBJ whole genome shotgun (WGS) entry which is preliminary data.</text>
</comment>
<name>A0ABD3GUH8_9MARC</name>
<gene>
    <name evidence="1" type="ORF">R1sor_000929</name>
</gene>
<organism evidence="1 2">
    <name type="scientific">Riccia sorocarpa</name>
    <dbReference type="NCBI Taxonomy" id="122646"/>
    <lineage>
        <taxon>Eukaryota</taxon>
        <taxon>Viridiplantae</taxon>
        <taxon>Streptophyta</taxon>
        <taxon>Embryophyta</taxon>
        <taxon>Marchantiophyta</taxon>
        <taxon>Marchantiopsida</taxon>
        <taxon>Marchantiidae</taxon>
        <taxon>Marchantiales</taxon>
        <taxon>Ricciaceae</taxon>
        <taxon>Riccia</taxon>
    </lineage>
</organism>
<evidence type="ECO:0000313" key="2">
    <source>
        <dbReference type="Proteomes" id="UP001633002"/>
    </source>
</evidence>
<evidence type="ECO:0000313" key="1">
    <source>
        <dbReference type="EMBL" id="KAL3682907.1"/>
    </source>
</evidence>
<reference evidence="1 2" key="1">
    <citation type="submission" date="2024-09" db="EMBL/GenBank/DDBJ databases">
        <title>Chromosome-scale assembly of Riccia sorocarpa.</title>
        <authorList>
            <person name="Paukszto L."/>
        </authorList>
    </citation>
    <scope>NUCLEOTIDE SEQUENCE [LARGE SCALE GENOMIC DNA]</scope>
    <source>
        <strain evidence="1">LP-2024</strain>
        <tissue evidence="1">Aerial parts of the thallus</tissue>
    </source>
</reference>
<proteinExistence type="predicted"/>
<sequence length="159" mass="18311">MSVRSSNLRLVGVDEEEERIQMHCVVRDVAMEDIVIWKMDDLQLELTEEFSDPLKQFTCIKTTSGWDSAFFVVGYFAPRGATIYNVEDSDPYEGITRFIGRIREKGPMWALGDFNCWIRVAQCENTLDLQYNFETPNYLETLSRAEDCGMFGEPATVHT</sequence>
<accession>A0ABD3GUH8</accession>
<protein>
    <submittedName>
        <fullName evidence="1">Uncharacterized protein</fullName>
    </submittedName>
</protein>
<keyword evidence="2" id="KW-1185">Reference proteome</keyword>
<dbReference type="EMBL" id="JBJQOH010000006">
    <property type="protein sequence ID" value="KAL3682907.1"/>
    <property type="molecule type" value="Genomic_DNA"/>
</dbReference>
<dbReference type="Proteomes" id="UP001633002">
    <property type="component" value="Unassembled WGS sequence"/>
</dbReference>